<evidence type="ECO:0000313" key="5">
    <source>
        <dbReference type="EMBL" id="ORY91416.1"/>
    </source>
</evidence>
<evidence type="ECO:0000259" key="4">
    <source>
        <dbReference type="Pfam" id="PF00149"/>
    </source>
</evidence>
<dbReference type="InterPro" id="IPR004843">
    <property type="entry name" value="Calcineurin-like_PHP"/>
</dbReference>
<dbReference type="InterPro" id="IPR029052">
    <property type="entry name" value="Metallo-depent_PP-like"/>
</dbReference>
<dbReference type="STRING" id="13706.A0A1X2H1Y3"/>
<dbReference type="GO" id="GO:0006798">
    <property type="term" value="P:polyphosphate catabolic process"/>
    <property type="evidence" value="ECO:0007669"/>
    <property type="project" value="TreeGrafter"/>
</dbReference>
<dbReference type="EMBL" id="MCGN01000011">
    <property type="protein sequence ID" value="ORY91416.1"/>
    <property type="molecule type" value="Genomic_DNA"/>
</dbReference>
<evidence type="ECO:0000256" key="2">
    <source>
        <dbReference type="ARBA" id="ARBA00023180"/>
    </source>
</evidence>
<feature type="signal peptide" evidence="3">
    <location>
        <begin position="1"/>
        <end position="20"/>
    </location>
</feature>
<dbReference type="Proteomes" id="UP000242180">
    <property type="component" value="Unassembled WGS sequence"/>
</dbReference>
<dbReference type="Pfam" id="PF00149">
    <property type="entry name" value="Metallophos"/>
    <property type="match status" value="1"/>
</dbReference>
<dbReference type="OMA" id="YGHRHAD"/>
<dbReference type="PANTHER" id="PTHR10340:SF55">
    <property type="entry name" value="ENDOPOLYPHOSPHATASE"/>
    <property type="match status" value="1"/>
</dbReference>
<comment type="caution">
    <text evidence="5">The sequence shown here is derived from an EMBL/GenBank/DDBJ whole genome shotgun (WGS) entry which is preliminary data.</text>
</comment>
<dbReference type="GO" id="GO:0008081">
    <property type="term" value="F:phosphoric diester hydrolase activity"/>
    <property type="evidence" value="ECO:0007669"/>
    <property type="project" value="TreeGrafter"/>
</dbReference>
<organism evidence="5 6">
    <name type="scientific">Syncephalastrum racemosum</name>
    <name type="common">Filamentous fungus</name>
    <dbReference type="NCBI Taxonomy" id="13706"/>
    <lineage>
        <taxon>Eukaryota</taxon>
        <taxon>Fungi</taxon>
        <taxon>Fungi incertae sedis</taxon>
        <taxon>Mucoromycota</taxon>
        <taxon>Mucoromycotina</taxon>
        <taxon>Mucoromycetes</taxon>
        <taxon>Mucorales</taxon>
        <taxon>Syncephalastraceae</taxon>
        <taxon>Syncephalastrum</taxon>
    </lineage>
</organism>
<dbReference type="GO" id="GO:0004309">
    <property type="term" value="F:exopolyphosphatase activity"/>
    <property type="evidence" value="ECO:0007669"/>
    <property type="project" value="TreeGrafter"/>
</dbReference>
<dbReference type="GO" id="GO:0000324">
    <property type="term" value="C:fungal-type vacuole"/>
    <property type="evidence" value="ECO:0007669"/>
    <property type="project" value="TreeGrafter"/>
</dbReference>
<feature type="chain" id="PRO_5012213983" evidence="3">
    <location>
        <begin position="21"/>
        <end position="431"/>
    </location>
</feature>
<name>A0A1X2H1Y3_SYNRA</name>
<dbReference type="AlphaFoldDB" id="A0A1X2H1Y3"/>
<evidence type="ECO:0000313" key="6">
    <source>
        <dbReference type="Proteomes" id="UP000242180"/>
    </source>
</evidence>
<gene>
    <name evidence="5" type="ORF">BCR43DRAFT_499057</name>
</gene>
<dbReference type="PANTHER" id="PTHR10340">
    <property type="entry name" value="SPHINGOMYELIN PHOSPHODIESTERASE"/>
    <property type="match status" value="1"/>
</dbReference>
<evidence type="ECO:0000256" key="1">
    <source>
        <dbReference type="ARBA" id="ARBA00022801"/>
    </source>
</evidence>
<evidence type="ECO:0000256" key="3">
    <source>
        <dbReference type="SAM" id="SignalP"/>
    </source>
</evidence>
<dbReference type="OrthoDB" id="348678at2759"/>
<proteinExistence type="predicted"/>
<reference evidence="5 6" key="1">
    <citation type="submission" date="2016-07" db="EMBL/GenBank/DDBJ databases">
        <title>Pervasive Adenine N6-methylation of Active Genes in Fungi.</title>
        <authorList>
            <consortium name="DOE Joint Genome Institute"/>
            <person name="Mondo S.J."/>
            <person name="Dannebaum R.O."/>
            <person name="Kuo R.C."/>
            <person name="Labutti K."/>
            <person name="Haridas S."/>
            <person name="Kuo A."/>
            <person name="Salamov A."/>
            <person name="Ahrendt S.R."/>
            <person name="Lipzen A."/>
            <person name="Sullivan W."/>
            <person name="Andreopoulos W.B."/>
            <person name="Clum A."/>
            <person name="Lindquist E."/>
            <person name="Daum C."/>
            <person name="Ramamoorthy G.K."/>
            <person name="Gryganskyi A."/>
            <person name="Culley D."/>
            <person name="Magnuson J.K."/>
            <person name="James T.Y."/>
            <person name="O'Malley M.A."/>
            <person name="Stajich J.E."/>
            <person name="Spatafora J.W."/>
            <person name="Visel A."/>
            <person name="Grigoriev I.V."/>
        </authorList>
    </citation>
    <scope>NUCLEOTIDE SEQUENCE [LARGE SCALE GENOMIC DNA]</scope>
    <source>
        <strain evidence="5 6">NRRL 2496</strain>
    </source>
</reference>
<protein>
    <submittedName>
        <fullName evidence="5">Metallo-dependent phosphatase-like protein</fullName>
    </submittedName>
</protein>
<dbReference type="SUPFAM" id="SSF56300">
    <property type="entry name" value="Metallo-dependent phosphatases"/>
    <property type="match status" value="1"/>
</dbReference>
<dbReference type="GO" id="GO:0000298">
    <property type="term" value="F:endopolyphosphatase activity"/>
    <property type="evidence" value="ECO:0007669"/>
    <property type="project" value="TreeGrafter"/>
</dbReference>
<accession>A0A1X2H1Y3</accession>
<dbReference type="InParanoid" id="A0A1X2H1Y3"/>
<dbReference type="Gene3D" id="3.60.21.10">
    <property type="match status" value="1"/>
</dbReference>
<dbReference type="GO" id="GO:0005615">
    <property type="term" value="C:extracellular space"/>
    <property type="evidence" value="ECO:0007669"/>
    <property type="project" value="TreeGrafter"/>
</dbReference>
<keyword evidence="6" id="KW-1185">Reference proteome</keyword>
<keyword evidence="3" id="KW-0732">Signal</keyword>
<keyword evidence="1" id="KW-0378">Hydrolase</keyword>
<feature type="domain" description="Calcineurin-like phosphoesterase" evidence="4">
    <location>
        <begin position="26"/>
        <end position="284"/>
    </location>
</feature>
<keyword evidence="2" id="KW-0325">Glycoprotein</keyword>
<sequence>MVRWIAAITALATAVTVSTAKPLTGRFIHITDIHYDPTYKAGTDPKQFCHRGKQNEDAGDGAGEYGAVNTDCDSPKKLVDLTFEFLKRNLSDVDFVVYTGDSARHNRDKENPRTLKDVISDQEVVVNYFRDAFGSTPVLPVIGNNDVEPHNNADLNDKQFEAIHNLWQPLNLNMTQDFMKGGFLTHDVIPGKLRTIHTNTLLFMKKNDKTKDCDKLDSPGWAHMSWIRSVLDDARARKMTVYVLAHVPPNNRKDKAYFRDACLEQYYHLLGSYSDVVAAHFAGHYNDDVLTAVLDNNGTYSHATATPSKKGMKGLQSSQKFVTPVFNSPSIIPDNNPAVRVFEYDLDGKHGKFGTITNWKQYYLDLGANTDQEKNDMKYDYKVEYDAKEVYKIEAFDGAGMQKLFETISKDDGVSSKYIEYSTVSTDVDDE</sequence>